<organism evidence="2 3">
    <name type="scientific">Comamonas testosteroni (strain DSM 14576 / KF-1)</name>
    <name type="common">Pseudomonas testosteroni</name>
    <dbReference type="NCBI Taxonomy" id="399795"/>
    <lineage>
        <taxon>Bacteria</taxon>
        <taxon>Pseudomonadati</taxon>
        <taxon>Pseudomonadota</taxon>
        <taxon>Betaproteobacteria</taxon>
        <taxon>Burkholderiales</taxon>
        <taxon>Comamonadaceae</taxon>
        <taxon>Comamonas</taxon>
    </lineage>
</organism>
<sequence length="35" mass="3849">MVPGQERKFFVSSLSGFSSSPVKHIKTHSLTANED</sequence>
<proteinExistence type="predicted"/>
<accession>B7WWW7</accession>
<gene>
    <name evidence="2" type="ORF">CtesDRAFT_PD2797</name>
</gene>
<evidence type="ECO:0000313" key="3">
    <source>
        <dbReference type="Proteomes" id="UP000003039"/>
    </source>
</evidence>
<reference evidence="2 3" key="1">
    <citation type="journal article" date="2004" name="Appl. Environ. Microbiol.">
        <title>Mineralization of individual congeners of linear alkylbenzenesulfonate by defined pairs of heterotrophic bacteria.</title>
        <authorList>
            <person name="Schleheck D."/>
            <person name="Knepper T.P."/>
            <person name="Fischer K."/>
            <person name="Cook A.M."/>
        </authorList>
    </citation>
    <scope>NUCLEOTIDE SEQUENCE [LARGE SCALE GENOMIC DNA]</scope>
    <source>
        <strain evidence="3">DSM 14576 / KF-1</strain>
    </source>
</reference>
<evidence type="ECO:0000256" key="1">
    <source>
        <dbReference type="SAM" id="MobiDB-lite"/>
    </source>
</evidence>
<dbReference type="EMBL" id="AAUJ02000001">
    <property type="protein sequence ID" value="EED67851.1"/>
    <property type="molecule type" value="Genomic_DNA"/>
</dbReference>
<dbReference type="Proteomes" id="UP000003039">
    <property type="component" value="Unassembled WGS sequence"/>
</dbReference>
<comment type="caution">
    <text evidence="2">The sequence shown here is derived from an EMBL/GenBank/DDBJ whole genome shotgun (WGS) entry which is preliminary data.</text>
</comment>
<protein>
    <submittedName>
        <fullName evidence="2">Uncharacterized protein</fullName>
    </submittedName>
</protein>
<evidence type="ECO:0000313" key="2">
    <source>
        <dbReference type="EMBL" id="EED67851.1"/>
    </source>
</evidence>
<feature type="region of interest" description="Disordered" evidence="1">
    <location>
        <begin position="16"/>
        <end position="35"/>
    </location>
</feature>
<dbReference type="AlphaFoldDB" id="B7WWW7"/>
<name>B7WWW7_COMTK</name>